<name>A0ABD2CNA5_VESMC</name>
<dbReference type="AlphaFoldDB" id="A0ABD2CNA5"/>
<proteinExistence type="predicted"/>
<gene>
    <name evidence="1" type="ORF">V1477_004962</name>
</gene>
<dbReference type="Proteomes" id="UP001607303">
    <property type="component" value="Unassembled WGS sequence"/>
</dbReference>
<sequence>MLTTADLSAPLLRTFPMAYTAHTYRLGISTNLPYLTVAQETSAIIATVINVGRIKIIMKQNDSLFFNIESPFVIYPLIGDRIPQMVSYNLSAMLDIRKERINEERRLSTPEHEGLRVYRNTLEMRRREQS</sequence>
<dbReference type="EMBL" id="JAYRBN010000037">
    <property type="protein sequence ID" value="KAL2746592.1"/>
    <property type="molecule type" value="Genomic_DNA"/>
</dbReference>
<evidence type="ECO:0000313" key="2">
    <source>
        <dbReference type="Proteomes" id="UP001607303"/>
    </source>
</evidence>
<accession>A0ABD2CNA5</accession>
<evidence type="ECO:0000313" key="1">
    <source>
        <dbReference type="EMBL" id="KAL2746592.1"/>
    </source>
</evidence>
<organism evidence="1 2">
    <name type="scientific">Vespula maculifrons</name>
    <name type="common">Eastern yellow jacket</name>
    <name type="synonym">Wasp</name>
    <dbReference type="NCBI Taxonomy" id="7453"/>
    <lineage>
        <taxon>Eukaryota</taxon>
        <taxon>Metazoa</taxon>
        <taxon>Ecdysozoa</taxon>
        <taxon>Arthropoda</taxon>
        <taxon>Hexapoda</taxon>
        <taxon>Insecta</taxon>
        <taxon>Pterygota</taxon>
        <taxon>Neoptera</taxon>
        <taxon>Endopterygota</taxon>
        <taxon>Hymenoptera</taxon>
        <taxon>Apocrita</taxon>
        <taxon>Aculeata</taxon>
        <taxon>Vespoidea</taxon>
        <taxon>Vespidae</taxon>
        <taxon>Vespinae</taxon>
        <taxon>Vespula</taxon>
    </lineage>
</organism>
<comment type="caution">
    <text evidence="1">The sequence shown here is derived from an EMBL/GenBank/DDBJ whole genome shotgun (WGS) entry which is preliminary data.</text>
</comment>
<reference evidence="1 2" key="1">
    <citation type="journal article" date="2024" name="Ann. Entomol. Soc. Am.">
        <title>Genomic analyses of the southern and eastern yellowjacket wasps (Hymenoptera: Vespidae) reveal evolutionary signatures of social life.</title>
        <authorList>
            <person name="Catto M.A."/>
            <person name="Caine P.B."/>
            <person name="Orr S.E."/>
            <person name="Hunt B.G."/>
            <person name="Goodisman M.A.D."/>
        </authorList>
    </citation>
    <scope>NUCLEOTIDE SEQUENCE [LARGE SCALE GENOMIC DNA]</scope>
    <source>
        <strain evidence="1">232</strain>
        <tissue evidence="1">Head and thorax</tissue>
    </source>
</reference>
<protein>
    <submittedName>
        <fullName evidence="1">Uncharacterized protein</fullName>
    </submittedName>
</protein>
<keyword evidence="2" id="KW-1185">Reference proteome</keyword>